<name>A0A1Y1XXS3_9FUNG</name>
<evidence type="ECO:0000256" key="3">
    <source>
        <dbReference type="ARBA" id="ARBA00022737"/>
    </source>
</evidence>
<dbReference type="AlphaFoldDB" id="A0A1Y1XXS3"/>
<keyword evidence="7" id="KW-0804">Transcription</keyword>
<evidence type="ECO:0000256" key="4">
    <source>
        <dbReference type="ARBA" id="ARBA00022771"/>
    </source>
</evidence>
<accession>A0A1Y1XXS3</accession>
<comment type="caution">
    <text evidence="13">The sequence shown here is derived from an EMBL/GenBank/DDBJ whole genome shotgun (WGS) entry which is preliminary data.</text>
</comment>
<feature type="compositionally biased region" description="Low complexity" evidence="11">
    <location>
        <begin position="102"/>
        <end position="113"/>
    </location>
</feature>
<evidence type="ECO:0000256" key="11">
    <source>
        <dbReference type="SAM" id="MobiDB-lite"/>
    </source>
</evidence>
<keyword evidence="14" id="KW-1185">Reference proteome</keyword>
<dbReference type="PROSITE" id="PS50157">
    <property type="entry name" value="ZINC_FINGER_C2H2_2"/>
    <property type="match status" value="2"/>
</dbReference>
<feature type="domain" description="C2H2-type" evidence="12">
    <location>
        <begin position="159"/>
        <end position="185"/>
    </location>
</feature>
<dbReference type="STRING" id="1314790.A0A1Y1XXS3"/>
<evidence type="ECO:0000256" key="10">
    <source>
        <dbReference type="PROSITE-ProRule" id="PRU00042"/>
    </source>
</evidence>
<dbReference type="PANTHER" id="PTHR23233">
    <property type="entry name" value="SAL-LIKE PROTEIN"/>
    <property type="match status" value="1"/>
</dbReference>
<evidence type="ECO:0000313" key="13">
    <source>
        <dbReference type="EMBL" id="ORX90548.1"/>
    </source>
</evidence>
<keyword evidence="2" id="KW-0479">Metal-binding</keyword>
<evidence type="ECO:0000259" key="12">
    <source>
        <dbReference type="PROSITE" id="PS50157"/>
    </source>
</evidence>
<reference evidence="13 14" key="1">
    <citation type="submission" date="2016-07" db="EMBL/GenBank/DDBJ databases">
        <title>Pervasive Adenine N6-methylation of Active Genes in Fungi.</title>
        <authorList>
            <consortium name="DOE Joint Genome Institute"/>
            <person name="Mondo S.J."/>
            <person name="Dannebaum R.O."/>
            <person name="Kuo R.C."/>
            <person name="Labutti K."/>
            <person name="Haridas S."/>
            <person name="Kuo A."/>
            <person name="Salamov A."/>
            <person name="Ahrendt S.R."/>
            <person name="Lipzen A."/>
            <person name="Sullivan W."/>
            <person name="Andreopoulos W.B."/>
            <person name="Clum A."/>
            <person name="Lindquist E."/>
            <person name="Daum C."/>
            <person name="Ramamoorthy G.K."/>
            <person name="Gryganskyi A."/>
            <person name="Culley D."/>
            <person name="Magnuson J.K."/>
            <person name="James T.Y."/>
            <person name="O'Malley M.A."/>
            <person name="Stajich J.E."/>
            <person name="Spatafora J.W."/>
            <person name="Visel A."/>
            <person name="Grigoriev I.V."/>
        </authorList>
    </citation>
    <scope>NUCLEOTIDE SEQUENCE [LARGE SCALE GENOMIC DNA]</scope>
    <source>
        <strain evidence="13 14">CBS 931.73</strain>
    </source>
</reference>
<comment type="similarity">
    <text evidence="9">Belongs to the sal C2H2-type zinc-finger protein family.</text>
</comment>
<feature type="region of interest" description="Disordered" evidence="11">
    <location>
        <begin position="87"/>
        <end position="126"/>
    </location>
</feature>
<evidence type="ECO:0000256" key="1">
    <source>
        <dbReference type="ARBA" id="ARBA00004123"/>
    </source>
</evidence>
<sequence>MAALILTGERHMFNPHPYSGTPTQSASILPGVRELFSGEAWYTQVNKPQNDVNNTSDKKHPIFAEQRSTKLQLADLSLTANDKLHSPPGYSALLHHQDNRRSSISSNSLSDSSVPENKPTSGQRNYVSKRHVCHVCHKRFPRPSSLRIHLHTHTGEKPYECEYPGCRRRFSVLSNLRRHQKTHPV</sequence>
<dbReference type="PANTHER" id="PTHR23233:SF84">
    <property type="entry name" value="FI23031P1"/>
    <property type="match status" value="1"/>
</dbReference>
<keyword evidence="6" id="KW-0805">Transcription regulation</keyword>
<evidence type="ECO:0000256" key="6">
    <source>
        <dbReference type="ARBA" id="ARBA00023015"/>
    </source>
</evidence>
<dbReference type="InParanoid" id="A0A1Y1XXS3"/>
<evidence type="ECO:0000256" key="7">
    <source>
        <dbReference type="ARBA" id="ARBA00023163"/>
    </source>
</evidence>
<keyword evidence="4 10" id="KW-0863">Zinc-finger</keyword>
<keyword evidence="3" id="KW-0677">Repeat</keyword>
<dbReference type="PROSITE" id="PS00028">
    <property type="entry name" value="ZINC_FINGER_C2H2_1"/>
    <property type="match status" value="2"/>
</dbReference>
<dbReference type="GO" id="GO:0005634">
    <property type="term" value="C:nucleus"/>
    <property type="evidence" value="ECO:0007669"/>
    <property type="project" value="UniProtKB-SubCell"/>
</dbReference>
<dbReference type="OrthoDB" id="6077919at2759"/>
<dbReference type="GO" id="GO:0000978">
    <property type="term" value="F:RNA polymerase II cis-regulatory region sequence-specific DNA binding"/>
    <property type="evidence" value="ECO:0007669"/>
    <property type="project" value="TreeGrafter"/>
</dbReference>
<dbReference type="Proteomes" id="UP000193498">
    <property type="component" value="Unassembled WGS sequence"/>
</dbReference>
<organism evidence="13 14">
    <name type="scientific">Basidiobolus meristosporus CBS 931.73</name>
    <dbReference type="NCBI Taxonomy" id="1314790"/>
    <lineage>
        <taxon>Eukaryota</taxon>
        <taxon>Fungi</taxon>
        <taxon>Fungi incertae sedis</taxon>
        <taxon>Zoopagomycota</taxon>
        <taxon>Entomophthoromycotina</taxon>
        <taxon>Basidiobolomycetes</taxon>
        <taxon>Basidiobolales</taxon>
        <taxon>Basidiobolaceae</taxon>
        <taxon>Basidiobolus</taxon>
    </lineage>
</organism>
<dbReference type="InterPro" id="IPR036236">
    <property type="entry name" value="Znf_C2H2_sf"/>
</dbReference>
<dbReference type="GO" id="GO:0008270">
    <property type="term" value="F:zinc ion binding"/>
    <property type="evidence" value="ECO:0007669"/>
    <property type="project" value="UniProtKB-KW"/>
</dbReference>
<dbReference type="Pfam" id="PF00096">
    <property type="entry name" value="zf-C2H2"/>
    <property type="match status" value="2"/>
</dbReference>
<evidence type="ECO:0000313" key="14">
    <source>
        <dbReference type="Proteomes" id="UP000193498"/>
    </source>
</evidence>
<dbReference type="FunFam" id="3.30.160.60:FF:001102">
    <property type="entry name" value="Transcription factor IIIA"/>
    <property type="match status" value="1"/>
</dbReference>
<feature type="domain" description="C2H2-type" evidence="12">
    <location>
        <begin position="131"/>
        <end position="158"/>
    </location>
</feature>
<feature type="compositionally biased region" description="Polar residues" evidence="11">
    <location>
        <begin position="114"/>
        <end position="126"/>
    </location>
</feature>
<dbReference type="Gene3D" id="3.30.160.60">
    <property type="entry name" value="Classic Zinc Finger"/>
    <property type="match status" value="2"/>
</dbReference>
<dbReference type="EMBL" id="MCFE01000375">
    <property type="protein sequence ID" value="ORX90548.1"/>
    <property type="molecule type" value="Genomic_DNA"/>
</dbReference>
<evidence type="ECO:0000256" key="9">
    <source>
        <dbReference type="ARBA" id="ARBA00038474"/>
    </source>
</evidence>
<keyword evidence="8" id="KW-0539">Nucleus</keyword>
<dbReference type="InterPro" id="IPR013087">
    <property type="entry name" value="Znf_C2H2_type"/>
</dbReference>
<evidence type="ECO:0000256" key="5">
    <source>
        <dbReference type="ARBA" id="ARBA00022833"/>
    </source>
</evidence>
<gene>
    <name evidence="13" type="ORF">K493DRAFT_317890</name>
</gene>
<evidence type="ECO:0000256" key="2">
    <source>
        <dbReference type="ARBA" id="ARBA00022723"/>
    </source>
</evidence>
<dbReference type="SMART" id="SM00355">
    <property type="entry name" value="ZnF_C2H2"/>
    <property type="match status" value="2"/>
</dbReference>
<proteinExistence type="inferred from homology"/>
<protein>
    <recommendedName>
        <fullName evidence="12">C2H2-type domain-containing protein</fullName>
    </recommendedName>
</protein>
<evidence type="ECO:0000256" key="8">
    <source>
        <dbReference type="ARBA" id="ARBA00023242"/>
    </source>
</evidence>
<keyword evidence="5" id="KW-0862">Zinc</keyword>
<dbReference type="GO" id="GO:0000981">
    <property type="term" value="F:DNA-binding transcription factor activity, RNA polymerase II-specific"/>
    <property type="evidence" value="ECO:0007669"/>
    <property type="project" value="TreeGrafter"/>
</dbReference>
<dbReference type="InterPro" id="IPR051565">
    <property type="entry name" value="Sal_C2H2-zinc-finger"/>
</dbReference>
<comment type="subcellular location">
    <subcellularLocation>
        <location evidence="1">Nucleus</location>
    </subcellularLocation>
</comment>
<dbReference type="SUPFAM" id="SSF57667">
    <property type="entry name" value="beta-beta-alpha zinc fingers"/>
    <property type="match status" value="1"/>
</dbReference>